<dbReference type="EMBL" id="JAPFFF010000009">
    <property type="protein sequence ID" value="KAK8883169.1"/>
    <property type="molecule type" value="Genomic_DNA"/>
</dbReference>
<reference evidence="1 2" key="1">
    <citation type="submission" date="2024-04" db="EMBL/GenBank/DDBJ databases">
        <title>Tritrichomonas musculus Genome.</title>
        <authorList>
            <person name="Alves-Ferreira E."/>
            <person name="Grigg M."/>
            <person name="Lorenzi H."/>
            <person name="Galac M."/>
        </authorList>
    </citation>
    <scope>NUCLEOTIDE SEQUENCE [LARGE SCALE GENOMIC DNA]</scope>
    <source>
        <strain evidence="1 2">EAF2021</strain>
    </source>
</reference>
<dbReference type="Pfam" id="PF13606">
    <property type="entry name" value="Ank_3"/>
    <property type="match status" value="1"/>
</dbReference>
<dbReference type="SMART" id="SM00248">
    <property type="entry name" value="ANK"/>
    <property type="match status" value="3"/>
</dbReference>
<evidence type="ECO:0000313" key="2">
    <source>
        <dbReference type="Proteomes" id="UP001470230"/>
    </source>
</evidence>
<name>A0ABR2JWC6_9EUKA</name>
<dbReference type="InterPro" id="IPR002110">
    <property type="entry name" value="Ankyrin_rpt"/>
</dbReference>
<comment type="caution">
    <text evidence="1">The sequence shown here is derived from an EMBL/GenBank/DDBJ whole genome shotgun (WGS) entry which is preliminary data.</text>
</comment>
<organism evidence="1 2">
    <name type="scientific">Tritrichomonas musculus</name>
    <dbReference type="NCBI Taxonomy" id="1915356"/>
    <lineage>
        <taxon>Eukaryota</taxon>
        <taxon>Metamonada</taxon>
        <taxon>Parabasalia</taxon>
        <taxon>Tritrichomonadida</taxon>
        <taxon>Tritrichomonadidae</taxon>
        <taxon>Tritrichomonas</taxon>
    </lineage>
</organism>
<dbReference type="Proteomes" id="UP001470230">
    <property type="component" value="Unassembled WGS sequence"/>
</dbReference>
<sequence>MMLFQNQFLNQIIFLNNITPLFSSILNDKYDTLKVLLTKYQDKIDINYSTSSGFTPIHLLCAQTDAHSNETIDLFLQSQINKIDKLDFKNCTCSPLHYAILSNNVKMVYKLINNPDLEVCCFDGFEHTILEDAINQKLFSICDQLFLLKNDKCKLSSYSYEVVELKEEKYLGNNFFSNRVISSSYSENLIQYFIVQKGDDIHSKLKNAFVDQNLSFFACLGARYLDEEEFEKFLDKHEVDINKIIPEAILKK</sequence>
<accession>A0ABR2JWC6</accession>
<dbReference type="SUPFAM" id="SSF48403">
    <property type="entry name" value="Ankyrin repeat"/>
    <property type="match status" value="1"/>
</dbReference>
<dbReference type="Gene3D" id="1.25.40.20">
    <property type="entry name" value="Ankyrin repeat-containing domain"/>
    <property type="match status" value="1"/>
</dbReference>
<dbReference type="InterPro" id="IPR036770">
    <property type="entry name" value="Ankyrin_rpt-contain_sf"/>
</dbReference>
<evidence type="ECO:0000313" key="1">
    <source>
        <dbReference type="EMBL" id="KAK8883169.1"/>
    </source>
</evidence>
<protein>
    <recommendedName>
        <fullName evidence="3">Ankyrin repeat protein</fullName>
    </recommendedName>
</protein>
<proteinExistence type="predicted"/>
<gene>
    <name evidence="1" type="ORF">M9Y10_045817</name>
</gene>
<evidence type="ECO:0008006" key="3">
    <source>
        <dbReference type="Google" id="ProtNLM"/>
    </source>
</evidence>
<keyword evidence="2" id="KW-1185">Reference proteome</keyword>